<reference evidence="1 2" key="1">
    <citation type="journal article" date="2019" name="Emerg. Microbes Infect.">
        <title>Comprehensive subspecies identification of 175 nontuberculous mycobacteria species based on 7547 genomic profiles.</title>
        <authorList>
            <person name="Matsumoto Y."/>
            <person name="Kinjo T."/>
            <person name="Motooka D."/>
            <person name="Nabeya D."/>
            <person name="Jung N."/>
            <person name="Uechi K."/>
            <person name="Horii T."/>
            <person name="Iida T."/>
            <person name="Fujita J."/>
            <person name="Nakamura S."/>
        </authorList>
    </citation>
    <scope>NUCLEOTIDE SEQUENCE [LARGE SCALE GENOMIC DNA]</scope>
    <source>
        <strain evidence="1 2">JCM 18439</strain>
    </source>
</reference>
<dbReference type="STRING" id="1249101.BST21_22965"/>
<proteinExistence type="predicted"/>
<protein>
    <submittedName>
        <fullName evidence="1">Uncharacterized protein</fullName>
    </submittedName>
</protein>
<evidence type="ECO:0000313" key="1">
    <source>
        <dbReference type="EMBL" id="BBY44196.1"/>
    </source>
</evidence>
<evidence type="ECO:0000313" key="2">
    <source>
        <dbReference type="Proteomes" id="UP000466431"/>
    </source>
</evidence>
<gene>
    <name evidence="1" type="ORF">MCEL_24910</name>
</gene>
<dbReference type="OrthoDB" id="4762700at2"/>
<name>A0A1X0BJY8_MYCCF</name>
<sequence length="179" mass="19087">MNCSHTVRRPVDRIDVGEPYPQQHDCTATVQQLVDVAVKSSLAFTAAALNCCTTQKTCAPVGDCGCGSAGSVNTARAAAKRTVRSEKFPTVRIEVQRQLTLATPLSNGYLFIPHDRITLLPSAGRDAQLRPLGILGPTEATFEIEVDATGLPGAVYFADVAVRHPDGKADTIVPVFIKL</sequence>
<dbReference type="EMBL" id="AP022591">
    <property type="protein sequence ID" value="BBY44196.1"/>
    <property type="molecule type" value="Genomic_DNA"/>
</dbReference>
<dbReference type="KEGG" id="mcee:MCEL_24910"/>
<dbReference type="RefSeq" id="WP_083007147.1">
    <property type="nucleotide sequence ID" value="NZ_AP022591.1"/>
</dbReference>
<dbReference type="AlphaFoldDB" id="A0A1X0BJY8"/>
<keyword evidence="2" id="KW-1185">Reference proteome</keyword>
<organism evidence="1 2">
    <name type="scientific">Mycolicibacterium celeriflavum</name>
    <name type="common">Mycobacterium celeriflavum</name>
    <dbReference type="NCBI Taxonomy" id="1249101"/>
    <lineage>
        <taxon>Bacteria</taxon>
        <taxon>Bacillati</taxon>
        <taxon>Actinomycetota</taxon>
        <taxon>Actinomycetes</taxon>
        <taxon>Mycobacteriales</taxon>
        <taxon>Mycobacteriaceae</taxon>
        <taxon>Mycolicibacterium</taxon>
    </lineage>
</organism>
<dbReference type="Proteomes" id="UP000466431">
    <property type="component" value="Chromosome"/>
</dbReference>
<accession>A0A1X0BJY8</accession>